<organism evidence="1 2">
    <name type="scientific">Malassezia equina</name>
    <dbReference type="NCBI Taxonomy" id="1381935"/>
    <lineage>
        <taxon>Eukaryota</taxon>
        <taxon>Fungi</taxon>
        <taxon>Dikarya</taxon>
        <taxon>Basidiomycota</taxon>
        <taxon>Ustilaginomycotina</taxon>
        <taxon>Malasseziomycetes</taxon>
        <taxon>Malasseziales</taxon>
        <taxon>Malasseziaceae</taxon>
        <taxon>Malassezia</taxon>
    </lineage>
</organism>
<name>A0AAF0EG11_9BASI</name>
<proteinExistence type="predicted"/>
<evidence type="ECO:0000313" key="1">
    <source>
        <dbReference type="EMBL" id="WFD23906.1"/>
    </source>
</evidence>
<gene>
    <name evidence="1" type="ORF">MEQU1_002600</name>
</gene>
<protein>
    <submittedName>
        <fullName evidence="1">Uncharacterized protein</fullName>
    </submittedName>
</protein>
<reference evidence="1" key="1">
    <citation type="submission" date="2023-03" db="EMBL/GenBank/DDBJ databases">
        <title>Mating type loci evolution in Malassezia.</title>
        <authorList>
            <person name="Coelho M.A."/>
        </authorList>
    </citation>
    <scope>NUCLEOTIDE SEQUENCE</scope>
    <source>
        <strain evidence="1">CBS 12830</strain>
    </source>
</reference>
<accession>A0AAF0EG11</accession>
<evidence type="ECO:0000313" key="2">
    <source>
        <dbReference type="Proteomes" id="UP001214415"/>
    </source>
</evidence>
<dbReference type="AlphaFoldDB" id="A0AAF0EG11"/>
<sequence>MGSEEEALDDESDEDSVLDKVDFGASSISSSTYDIYSEYFERVDRGLFAGDGAWKLDYSPFRMRLFDAFEILSWTSNVPYVLYEIKLLFPLSPKQSALYLDLWKREWHVEVPDAECYRPEVFERFFWEDLLWWFIHRGYNNDRLQNAFFDLIVMVKETNMGTMLSDDDDEVTIFEVSPSFPLCIEISMNAYDKYCQNEWGVAGERACITASGLYARLAGNHMSARAFVWGYALLAEFVSDMNHLWKLGSRFMMIRAKSLITMLKHAGKQLHKYITDMKDKPLDAQINETPGQDFEVSRVSTWLQWSAVIGDHSLNKSFETDFRRCCIDIHHAMKQIHIDVQWQAIRERRNDH</sequence>
<dbReference type="Proteomes" id="UP001214415">
    <property type="component" value="Chromosome 5"/>
</dbReference>
<keyword evidence="2" id="KW-1185">Reference proteome</keyword>
<dbReference type="EMBL" id="CP119904">
    <property type="protein sequence ID" value="WFD23906.1"/>
    <property type="molecule type" value="Genomic_DNA"/>
</dbReference>